<sequence>MFDAVITYGAYFGDFRMINRQKRRIHKLYALNREAAASSVKAIFLKFYKTPLTPKMKMFC</sequence>
<protein>
    <submittedName>
        <fullName evidence="1">Uncharacterized protein</fullName>
    </submittedName>
</protein>
<dbReference type="EMBL" id="CP012543">
    <property type="protein sequence ID" value="QCD46861.1"/>
    <property type="molecule type" value="Genomic_DNA"/>
</dbReference>
<name>A0A6G5QMI3_CAMRE</name>
<reference evidence="1 2" key="1">
    <citation type="submission" date="2016-07" db="EMBL/GenBank/DDBJ databases">
        <title>Comparative genomics of the Campylobacter concisus group.</title>
        <authorList>
            <person name="Miller W.G."/>
            <person name="Yee E."/>
            <person name="Chapman M.H."/>
            <person name="Huynh S."/>
            <person name="Bono J.L."/>
            <person name="On S.L.W."/>
            <person name="StLeger J."/>
            <person name="Foster G."/>
            <person name="Parker C.T."/>
        </authorList>
    </citation>
    <scope>NUCLEOTIDE SEQUENCE [LARGE SCALE GENOMIC DNA]</scope>
    <source>
        <strain evidence="1 2">ATCC 33238</strain>
    </source>
</reference>
<gene>
    <name evidence="1" type="ORF">CRECT_1202</name>
</gene>
<evidence type="ECO:0000313" key="2">
    <source>
        <dbReference type="Proteomes" id="UP000502377"/>
    </source>
</evidence>
<organism evidence="1 2">
    <name type="scientific">Campylobacter rectus</name>
    <name type="common">Wolinella recta</name>
    <dbReference type="NCBI Taxonomy" id="203"/>
    <lineage>
        <taxon>Bacteria</taxon>
        <taxon>Pseudomonadati</taxon>
        <taxon>Campylobacterota</taxon>
        <taxon>Epsilonproteobacteria</taxon>
        <taxon>Campylobacterales</taxon>
        <taxon>Campylobacteraceae</taxon>
        <taxon>Campylobacter</taxon>
    </lineage>
</organism>
<proteinExistence type="predicted"/>
<dbReference type="KEGG" id="crx:CRECT_1202"/>
<dbReference type="Proteomes" id="UP000502377">
    <property type="component" value="Chromosome"/>
</dbReference>
<accession>A0A6G5QMI3</accession>
<evidence type="ECO:0000313" key="1">
    <source>
        <dbReference type="EMBL" id="QCD46861.1"/>
    </source>
</evidence>
<dbReference type="AlphaFoldDB" id="A0A6G5QMI3"/>